<gene>
    <name evidence="2" type="ORF">AB205_0180760</name>
</gene>
<proteinExistence type="predicted"/>
<sequence length="159" mass="19005">FLFDLEEEFDLNMYNFQVCEVVIGHEPNFRKVYLPYVTNQTYQDRTFQRLMNNNPRFQQVLSKLESDPVCQRLSLKSFLILPFQRITRLRLLLQNILKRSAPGSNEELQATEAHNAIEKLIRDCNEGVQKMKDTEELILLHQKIQFECKVSHPTFHYIW</sequence>
<dbReference type="InterPro" id="IPR000219">
    <property type="entry name" value="DH_dom"/>
</dbReference>
<dbReference type="GO" id="GO:0005737">
    <property type="term" value="C:cytoplasm"/>
    <property type="evidence" value="ECO:0007669"/>
    <property type="project" value="TreeGrafter"/>
</dbReference>
<dbReference type="AlphaFoldDB" id="A0A2G9QKP4"/>
<accession>A0A2G9QKP4</accession>
<dbReference type="SMART" id="SM00325">
    <property type="entry name" value="RhoGEF"/>
    <property type="match status" value="1"/>
</dbReference>
<dbReference type="Pfam" id="PF00621">
    <property type="entry name" value="RhoGEF"/>
    <property type="match status" value="1"/>
</dbReference>
<dbReference type="Gene3D" id="1.20.900.10">
    <property type="entry name" value="Dbl homology (DH) domain"/>
    <property type="match status" value="1"/>
</dbReference>
<feature type="non-terminal residue" evidence="2">
    <location>
        <position position="1"/>
    </location>
</feature>
<dbReference type="PROSITE" id="PS50010">
    <property type="entry name" value="DH_2"/>
    <property type="match status" value="1"/>
</dbReference>
<organism evidence="2 3">
    <name type="scientific">Aquarana catesbeiana</name>
    <name type="common">American bullfrog</name>
    <name type="synonym">Rana catesbeiana</name>
    <dbReference type="NCBI Taxonomy" id="8400"/>
    <lineage>
        <taxon>Eukaryota</taxon>
        <taxon>Metazoa</taxon>
        <taxon>Chordata</taxon>
        <taxon>Craniata</taxon>
        <taxon>Vertebrata</taxon>
        <taxon>Euteleostomi</taxon>
        <taxon>Amphibia</taxon>
        <taxon>Batrachia</taxon>
        <taxon>Anura</taxon>
        <taxon>Neobatrachia</taxon>
        <taxon>Ranoidea</taxon>
        <taxon>Ranidae</taxon>
        <taxon>Aquarana</taxon>
    </lineage>
</organism>
<dbReference type="SUPFAM" id="SSF48065">
    <property type="entry name" value="DBL homology domain (DH-domain)"/>
    <property type="match status" value="1"/>
</dbReference>
<name>A0A2G9QKP4_AQUCT</name>
<reference evidence="3" key="1">
    <citation type="journal article" date="2017" name="Nat. Commun.">
        <title>The North American bullfrog draft genome provides insight into hormonal regulation of long noncoding RNA.</title>
        <authorList>
            <person name="Hammond S.A."/>
            <person name="Warren R.L."/>
            <person name="Vandervalk B.P."/>
            <person name="Kucuk E."/>
            <person name="Khan H."/>
            <person name="Gibb E.A."/>
            <person name="Pandoh P."/>
            <person name="Kirk H."/>
            <person name="Zhao Y."/>
            <person name="Jones M."/>
            <person name="Mungall A.J."/>
            <person name="Coope R."/>
            <person name="Pleasance S."/>
            <person name="Moore R.A."/>
            <person name="Holt R.A."/>
            <person name="Round J.M."/>
            <person name="Ohora S."/>
            <person name="Walle B.V."/>
            <person name="Veldhoen N."/>
            <person name="Helbing C.C."/>
            <person name="Birol I."/>
        </authorList>
    </citation>
    <scope>NUCLEOTIDE SEQUENCE [LARGE SCALE GENOMIC DNA]</scope>
</reference>
<dbReference type="EMBL" id="KV970274">
    <property type="protein sequence ID" value="PIO16189.1"/>
    <property type="molecule type" value="Genomic_DNA"/>
</dbReference>
<dbReference type="InterPro" id="IPR047271">
    <property type="entry name" value="Ephexin-like"/>
</dbReference>
<dbReference type="InterPro" id="IPR001331">
    <property type="entry name" value="GDS_CDC24_CS"/>
</dbReference>
<dbReference type="Proteomes" id="UP000228934">
    <property type="component" value="Unassembled WGS sequence"/>
</dbReference>
<protein>
    <recommendedName>
        <fullName evidence="1">DH domain-containing protein</fullName>
    </recommendedName>
</protein>
<evidence type="ECO:0000259" key="1">
    <source>
        <dbReference type="PROSITE" id="PS50010"/>
    </source>
</evidence>
<feature type="domain" description="DH" evidence="1">
    <location>
        <begin position="1"/>
        <end position="127"/>
    </location>
</feature>
<dbReference type="InterPro" id="IPR035899">
    <property type="entry name" value="DBL_dom_sf"/>
</dbReference>
<dbReference type="OrthoDB" id="27593at2759"/>
<dbReference type="GO" id="GO:0005085">
    <property type="term" value="F:guanyl-nucleotide exchange factor activity"/>
    <property type="evidence" value="ECO:0007669"/>
    <property type="project" value="InterPro"/>
</dbReference>
<keyword evidence="3" id="KW-1185">Reference proteome</keyword>
<dbReference type="PROSITE" id="PS00741">
    <property type="entry name" value="DH_1"/>
    <property type="match status" value="1"/>
</dbReference>
<evidence type="ECO:0000313" key="2">
    <source>
        <dbReference type="EMBL" id="PIO16189.1"/>
    </source>
</evidence>
<dbReference type="PANTHER" id="PTHR12845:SF2">
    <property type="entry name" value="DH DOMAIN-CONTAINING PROTEIN-RELATED"/>
    <property type="match status" value="1"/>
</dbReference>
<dbReference type="PANTHER" id="PTHR12845">
    <property type="entry name" value="GUANINE NUCLEOTIDE EXCHANGE FACTOR"/>
    <property type="match status" value="1"/>
</dbReference>
<evidence type="ECO:0000313" key="3">
    <source>
        <dbReference type="Proteomes" id="UP000228934"/>
    </source>
</evidence>
<dbReference type="GO" id="GO:0035556">
    <property type="term" value="P:intracellular signal transduction"/>
    <property type="evidence" value="ECO:0007669"/>
    <property type="project" value="InterPro"/>
</dbReference>
<dbReference type="GO" id="GO:0005634">
    <property type="term" value="C:nucleus"/>
    <property type="evidence" value="ECO:0007669"/>
    <property type="project" value="TreeGrafter"/>
</dbReference>